<keyword evidence="2" id="KW-1185">Reference proteome</keyword>
<name>A0A4U6XD74_9PEZI</name>
<dbReference type="InterPro" id="IPR024079">
    <property type="entry name" value="MetalloPept_cat_dom_sf"/>
</dbReference>
<dbReference type="AlphaFoldDB" id="A0A4U6XD74"/>
<reference evidence="1 2" key="1">
    <citation type="journal article" date="2019" name="PLoS ONE">
        <title>Comparative genome analysis indicates high evolutionary potential of pathogenicity genes in Colletotrichum tanaceti.</title>
        <authorList>
            <person name="Lelwala R.V."/>
            <person name="Korhonen P.K."/>
            <person name="Young N.D."/>
            <person name="Scott J.B."/>
            <person name="Ades P.A."/>
            <person name="Gasser R.B."/>
            <person name="Taylor P.W.J."/>
        </authorList>
    </citation>
    <scope>NUCLEOTIDE SEQUENCE [LARGE SCALE GENOMIC DNA]</scope>
    <source>
        <strain evidence="1">BRIP57314</strain>
    </source>
</reference>
<dbReference type="GO" id="GO:0008237">
    <property type="term" value="F:metallopeptidase activity"/>
    <property type="evidence" value="ECO:0007669"/>
    <property type="project" value="InterPro"/>
</dbReference>
<organism evidence="1 2">
    <name type="scientific">Colletotrichum tanaceti</name>
    <dbReference type="NCBI Taxonomy" id="1306861"/>
    <lineage>
        <taxon>Eukaryota</taxon>
        <taxon>Fungi</taxon>
        <taxon>Dikarya</taxon>
        <taxon>Ascomycota</taxon>
        <taxon>Pezizomycotina</taxon>
        <taxon>Sordariomycetes</taxon>
        <taxon>Hypocreomycetidae</taxon>
        <taxon>Glomerellales</taxon>
        <taxon>Glomerellaceae</taxon>
        <taxon>Colletotrichum</taxon>
        <taxon>Colletotrichum destructivum species complex</taxon>
    </lineage>
</organism>
<gene>
    <name evidence="1" type="ORF">CTA1_12987</name>
</gene>
<evidence type="ECO:0000313" key="1">
    <source>
        <dbReference type="EMBL" id="TKW53711.1"/>
    </source>
</evidence>
<evidence type="ECO:0008006" key="3">
    <source>
        <dbReference type="Google" id="ProtNLM"/>
    </source>
</evidence>
<sequence length="355" mass="38927">MFSRLLGKSKGYKTGRYTVSDSLPEVITDETGGDRVRRIVVIGGETFANREMHCSDSQVSRIDYDLTYMHSLAAAAHDFLWEEDSETTAAFITWFGDYDTAKAIRKNVYDSIWHLGDRTVAYVGDTTSSSDAIVLSCPSVTEEPMCHPGFTALAFEEEGSIRLCPDYFFIGSSDYESLFSNWKTSRTHMMAGGEILLHEMTHLSDVVGRDWRTIDLDYEAYQSIDHARCSLMPAKWMIKNANNFMFFALEAKANRHNAAKQVDMTLDDAKYKIARELLGEGSARTGPGNIPFGMNGGLPYGVTGVPYGGTGGGSFGNTEGGLNWGTGGVPFGNTEGTSVGFTEGYHDDEPGCAIQ</sequence>
<dbReference type="OrthoDB" id="4811013at2759"/>
<dbReference type="EMBL" id="PJEX01000171">
    <property type="protein sequence ID" value="TKW53711.1"/>
    <property type="molecule type" value="Genomic_DNA"/>
</dbReference>
<evidence type="ECO:0000313" key="2">
    <source>
        <dbReference type="Proteomes" id="UP000310108"/>
    </source>
</evidence>
<proteinExistence type="predicted"/>
<dbReference type="Proteomes" id="UP000310108">
    <property type="component" value="Unassembled WGS sequence"/>
</dbReference>
<protein>
    <recommendedName>
        <fullName evidence="3">Lysine-specific metallo-endopeptidase domain-containing protein</fullName>
    </recommendedName>
</protein>
<dbReference type="SUPFAM" id="SSF55486">
    <property type="entry name" value="Metalloproteases ('zincins'), catalytic domain"/>
    <property type="match status" value="1"/>
</dbReference>
<comment type="caution">
    <text evidence="1">The sequence shown here is derived from an EMBL/GenBank/DDBJ whole genome shotgun (WGS) entry which is preliminary data.</text>
</comment>
<dbReference type="Gene3D" id="3.40.390.10">
    <property type="entry name" value="Collagenase (Catalytic Domain)"/>
    <property type="match status" value="1"/>
</dbReference>
<accession>A0A4U6XD74</accession>